<proteinExistence type="predicted"/>
<evidence type="ECO:0000259" key="3">
    <source>
        <dbReference type="Pfam" id="PF17389"/>
    </source>
</evidence>
<dbReference type="Proteomes" id="UP000008457">
    <property type="component" value="Chromosome"/>
</dbReference>
<dbReference type="OrthoDB" id="9815108at2"/>
<keyword evidence="7" id="KW-1185">Reference proteome</keyword>
<dbReference type="PANTHER" id="PTHR34987">
    <property type="entry name" value="C, PUTATIVE (AFU_ORTHOLOGUE AFUA_3G02880)-RELATED"/>
    <property type="match status" value="1"/>
</dbReference>
<evidence type="ECO:0000259" key="1">
    <source>
        <dbReference type="Pfam" id="PF05592"/>
    </source>
</evidence>
<name>F3ZW22_MAHA5</name>
<organism evidence="6 7">
    <name type="scientific">Mahella australiensis (strain DSM 15567 / CIP 107919 / 50-1 BON)</name>
    <dbReference type="NCBI Taxonomy" id="697281"/>
    <lineage>
        <taxon>Bacteria</taxon>
        <taxon>Bacillati</taxon>
        <taxon>Bacillota</taxon>
        <taxon>Clostridia</taxon>
        <taxon>Thermoanaerobacterales</taxon>
        <taxon>Thermoanaerobacterales Family IV. Incertae Sedis</taxon>
        <taxon>Mahella</taxon>
    </lineage>
</organism>
<evidence type="ECO:0000259" key="2">
    <source>
        <dbReference type="Pfam" id="PF08531"/>
    </source>
</evidence>
<dbReference type="InterPro" id="IPR012341">
    <property type="entry name" value="6hp_glycosidase-like_sf"/>
</dbReference>
<feature type="domain" description="Alpha-L-rhamnosidase C-terminal" evidence="4">
    <location>
        <begin position="870"/>
        <end position="939"/>
    </location>
</feature>
<dbReference type="InterPro" id="IPR035398">
    <property type="entry name" value="Bac_rhamnosid_C"/>
</dbReference>
<dbReference type="PANTHER" id="PTHR34987:SF4">
    <property type="entry name" value="ALPHA-L-RHAMNOSIDASE C-TERMINAL DOMAIN-CONTAINING PROTEIN"/>
    <property type="match status" value="1"/>
</dbReference>
<dbReference type="Pfam" id="PF08531">
    <property type="entry name" value="Bac_rhamnosid_N"/>
    <property type="match status" value="1"/>
</dbReference>
<dbReference type="InterPro" id="IPR048653">
    <property type="entry name" value="RhaB_D2"/>
</dbReference>
<dbReference type="Pfam" id="PF17389">
    <property type="entry name" value="Bac_rhamnosid6H"/>
    <property type="match status" value="1"/>
</dbReference>
<dbReference type="Gene3D" id="2.60.120.260">
    <property type="entry name" value="Galactose-binding domain-like"/>
    <property type="match status" value="3"/>
</dbReference>
<feature type="domain" description="Alpha-L-rhamnosidase" evidence="5">
    <location>
        <begin position="220"/>
        <end position="384"/>
    </location>
</feature>
<dbReference type="KEGG" id="mas:Mahau_1206"/>
<dbReference type="SUPFAM" id="SSF49785">
    <property type="entry name" value="Galactose-binding domain-like"/>
    <property type="match status" value="1"/>
</dbReference>
<dbReference type="SUPFAM" id="SSF48208">
    <property type="entry name" value="Six-hairpin glycosidases"/>
    <property type="match status" value="1"/>
</dbReference>
<dbReference type="InterPro" id="IPR008902">
    <property type="entry name" value="Rhamnosid_concanavalin"/>
</dbReference>
<dbReference type="InterPro" id="IPR008979">
    <property type="entry name" value="Galactose-bd-like_sf"/>
</dbReference>
<dbReference type="Pfam" id="PF05592">
    <property type="entry name" value="Bac_rhamnosid"/>
    <property type="match status" value="1"/>
</dbReference>
<accession>F3ZW22</accession>
<dbReference type="GO" id="GO:0005975">
    <property type="term" value="P:carbohydrate metabolic process"/>
    <property type="evidence" value="ECO:0007669"/>
    <property type="project" value="InterPro"/>
</dbReference>
<sequence length="951" mass="109068">MEWKAEWIWDDSGLHPRNYWVCFRRCFEAPVDIDDAVLHITADSRHVVYVNGQRLGFGPVRSWPFEQSFDSYSVKDYLKPGVNVIAVLVTHYGVGTFQYIEGRGGLLAQLDFCKNGQLSGSICTDDEWRTVPHAGYKRESVRISCQQAWAEIYDAGKFDNGWASMDFDDSNWSYAKSIGRVGMEPWTKLVERDIPYLTEEPVYPRRIASIKGVMPVKQHVSIDLRPSLFPEEYDANPKAHLGYLATVIWSPKAMEGRMIFPFGKWVSVCGDFRINDEIYHLNETGEVNVRLQAGDNLFIMNTSGAYHEMFVHMAFDFEENITFRAPLNGEGDEFATIGPFDNKTVLKIGYPQDDTLSETPEYHAIWEIKDESALTPYSRWINPVLSEHMCVDNVYTLSTVKNTIAEYDVPYEYHNMVIANDNCTIIKPFEIGDTELIIDFGRELSGFIAFDIDAPAGAVLDFYMFESMHDGIIENTTGLNNTMRYITADGRQRYRSFVRHGFRYIMLTVRDLKSPIKIYGIKTYLSTYPVAEVGQFRSSDYLLNRIWEISRDTTRLCMEDTFVDCPAYEQTFWVGDARNEALINYYTFGVYDIVKRCLNLVPKSMYRTALPESQIPSGWQNVLTAWTLFWMNACREYYDFTGDKAFLEGIYPSLVETVKNFTKFINKDGLLEITAWNMLDWAPMDTVDSGVVTHQNALLVKALKDTAYLADQLGKGNDSAMFVRFADHLKDAINRFLWSEDEKAYIDSIHADGQRSKVISQQTNAIVYLCDCAEGDRKQIIEKYMFDPPEHFVKIGSAFMSFFYFEALLKLNRMDEILDNIRQNWGTMLDYGATTCWETFIGWWKGGLTRSHCHAWSAAPGYFLGAYVLGVRPIEPGFSKILIEPQLCDLKWAEGSVPTPRGRVDVSYRDRGDYLDISVEIPEGSTAHIVFPGNKKVRFNGNFVDEDFIDI</sequence>
<protein>
    <submittedName>
        <fullName evidence="6">Alpha-L-rhamnosidase</fullName>
    </submittedName>
</protein>
<feature type="domain" description="Alpha-L-rhamnosidase six-hairpin glycosidase" evidence="3">
    <location>
        <begin position="532"/>
        <end position="868"/>
    </location>
</feature>
<feature type="domain" description="Alpha-L-rhamnosidase concanavalin-like" evidence="1">
    <location>
        <begin position="431"/>
        <end position="510"/>
    </location>
</feature>
<dbReference type="RefSeq" id="WP_013780832.1">
    <property type="nucleotide sequence ID" value="NC_015520.1"/>
</dbReference>
<dbReference type="EMBL" id="CP002360">
    <property type="protein sequence ID" value="AEE96402.1"/>
    <property type="molecule type" value="Genomic_DNA"/>
</dbReference>
<dbReference type="eggNOG" id="COG3408">
    <property type="taxonomic scope" value="Bacteria"/>
</dbReference>
<reference evidence="7" key="1">
    <citation type="submission" date="2010-11" db="EMBL/GenBank/DDBJ databases">
        <title>The complete genome of Mahella australiensis DSM 15567.</title>
        <authorList>
            <consortium name="US DOE Joint Genome Institute (JGI-PGF)"/>
            <person name="Lucas S."/>
            <person name="Copeland A."/>
            <person name="Lapidus A."/>
            <person name="Bruce D."/>
            <person name="Goodwin L."/>
            <person name="Pitluck S."/>
            <person name="Kyrpides N."/>
            <person name="Mavromatis K."/>
            <person name="Pagani I."/>
            <person name="Ivanova N."/>
            <person name="Teshima H."/>
            <person name="Brettin T."/>
            <person name="Detter J.C."/>
            <person name="Han C."/>
            <person name="Tapia R."/>
            <person name="Land M."/>
            <person name="Hauser L."/>
            <person name="Markowitz V."/>
            <person name="Cheng J.-F."/>
            <person name="Hugenholtz P."/>
            <person name="Woyke T."/>
            <person name="Wu D."/>
            <person name="Spring S."/>
            <person name="Pukall R."/>
            <person name="Steenblock K."/>
            <person name="Schneider S."/>
            <person name="Klenk H.-P."/>
            <person name="Eisen J.A."/>
        </authorList>
    </citation>
    <scope>NUCLEOTIDE SEQUENCE [LARGE SCALE GENOMIC DNA]</scope>
    <source>
        <strain evidence="7">DSM 15567 / CIP 107919 / 50-1 BON</strain>
    </source>
</reference>
<dbReference type="InterPro" id="IPR008928">
    <property type="entry name" value="6-hairpin_glycosidase_sf"/>
</dbReference>
<dbReference type="InterPro" id="IPR035396">
    <property type="entry name" value="Bac_rhamnosid6H"/>
</dbReference>
<feature type="domain" description="Bacterial alpha-L-rhamnosidase N-terminal" evidence="2">
    <location>
        <begin position="33"/>
        <end position="177"/>
    </location>
</feature>
<evidence type="ECO:0000313" key="6">
    <source>
        <dbReference type="EMBL" id="AEE96402.1"/>
    </source>
</evidence>
<dbReference type="Gene3D" id="1.50.10.10">
    <property type="match status" value="1"/>
</dbReference>
<dbReference type="STRING" id="697281.Mahau_1206"/>
<dbReference type="Pfam" id="PF21557">
    <property type="entry name" value="RhaB_D2"/>
    <property type="match status" value="1"/>
</dbReference>
<evidence type="ECO:0000259" key="5">
    <source>
        <dbReference type="Pfam" id="PF21557"/>
    </source>
</evidence>
<dbReference type="AlphaFoldDB" id="F3ZW22"/>
<dbReference type="HOGENOM" id="CLU_009782_0_0_9"/>
<dbReference type="Gene3D" id="2.60.420.10">
    <property type="entry name" value="Maltose phosphorylase, domain 3"/>
    <property type="match status" value="1"/>
</dbReference>
<evidence type="ECO:0000259" key="4">
    <source>
        <dbReference type="Pfam" id="PF17390"/>
    </source>
</evidence>
<reference evidence="6 7" key="2">
    <citation type="journal article" date="2011" name="Stand. Genomic Sci.">
        <title>Complete genome sequence of Mahella australiensis type strain (50-1 BON).</title>
        <authorList>
            <person name="Sikorski J."/>
            <person name="Teshima H."/>
            <person name="Nolan M."/>
            <person name="Lucas S."/>
            <person name="Hammon N."/>
            <person name="Deshpande S."/>
            <person name="Cheng J.F."/>
            <person name="Pitluck S."/>
            <person name="Liolios K."/>
            <person name="Pagani I."/>
            <person name="Ivanova N."/>
            <person name="Huntemann M."/>
            <person name="Mavromatis K."/>
            <person name="Ovchinikova G."/>
            <person name="Pati A."/>
            <person name="Tapia R."/>
            <person name="Han C."/>
            <person name="Goodwin L."/>
            <person name="Chen A."/>
            <person name="Palaniappan K."/>
            <person name="Land M."/>
            <person name="Hauser L."/>
            <person name="Ngatchou-Djao O.D."/>
            <person name="Rohde M."/>
            <person name="Pukall R."/>
            <person name="Spring S."/>
            <person name="Abt B."/>
            <person name="Goker M."/>
            <person name="Detter J.C."/>
            <person name="Woyke T."/>
            <person name="Bristow J."/>
            <person name="Markowitz V."/>
            <person name="Hugenholtz P."/>
            <person name="Eisen J.A."/>
            <person name="Kyrpides N.C."/>
            <person name="Klenk H.P."/>
            <person name="Lapidus A."/>
        </authorList>
    </citation>
    <scope>NUCLEOTIDE SEQUENCE [LARGE SCALE GENOMIC DNA]</scope>
    <source>
        <strain evidence="7">DSM 15567 / CIP 107919 / 50-1 BON</strain>
    </source>
</reference>
<dbReference type="Pfam" id="PF17390">
    <property type="entry name" value="Bac_rhamnosid_C"/>
    <property type="match status" value="1"/>
</dbReference>
<dbReference type="InterPro" id="IPR013737">
    <property type="entry name" value="Bac_rhamnosid_N"/>
</dbReference>
<evidence type="ECO:0000313" key="7">
    <source>
        <dbReference type="Proteomes" id="UP000008457"/>
    </source>
</evidence>
<gene>
    <name evidence="6" type="ordered locus">Mahau_1206</name>
</gene>